<protein>
    <recommendedName>
        <fullName evidence="10">Sulfate exporter family transporter</fullName>
    </recommendedName>
</protein>
<keyword evidence="5 7" id="KW-1133">Transmembrane helix</keyword>
<dbReference type="InterPro" id="IPR018383">
    <property type="entry name" value="UPF0324_pro"/>
</dbReference>
<dbReference type="STRING" id="692370.A6F68_00077"/>
<dbReference type="EMBL" id="CP016591">
    <property type="protein sequence ID" value="ANY18613.1"/>
    <property type="molecule type" value="Genomic_DNA"/>
</dbReference>
<feature type="transmembrane region" description="Helical" evidence="7">
    <location>
        <begin position="157"/>
        <end position="179"/>
    </location>
</feature>
<dbReference type="RefSeq" id="WP_067674760.1">
    <property type="nucleotide sequence ID" value="NZ_CP016591.1"/>
</dbReference>
<evidence type="ECO:0000256" key="6">
    <source>
        <dbReference type="ARBA" id="ARBA00023136"/>
    </source>
</evidence>
<keyword evidence="9" id="KW-1185">Reference proteome</keyword>
<feature type="transmembrane region" description="Helical" evidence="7">
    <location>
        <begin position="131"/>
        <end position="151"/>
    </location>
</feature>
<feature type="transmembrane region" description="Helical" evidence="7">
    <location>
        <begin position="73"/>
        <end position="90"/>
    </location>
</feature>
<feature type="transmembrane region" description="Helical" evidence="7">
    <location>
        <begin position="316"/>
        <end position="335"/>
    </location>
</feature>
<comment type="subcellular location">
    <subcellularLocation>
        <location evidence="1">Cell membrane</location>
        <topology evidence="1">Multi-pass membrane protein</topology>
    </subcellularLocation>
</comment>
<feature type="transmembrane region" description="Helical" evidence="7">
    <location>
        <begin position="260"/>
        <end position="279"/>
    </location>
</feature>
<evidence type="ECO:0000256" key="5">
    <source>
        <dbReference type="ARBA" id="ARBA00022989"/>
    </source>
</evidence>
<name>A0A1B2A8W5_9SPHN</name>
<evidence type="ECO:0008006" key="10">
    <source>
        <dbReference type="Google" id="ProtNLM"/>
    </source>
</evidence>
<dbReference type="GO" id="GO:0005886">
    <property type="term" value="C:plasma membrane"/>
    <property type="evidence" value="ECO:0007669"/>
    <property type="project" value="UniProtKB-SubCell"/>
</dbReference>
<feature type="transmembrane region" description="Helical" evidence="7">
    <location>
        <begin position="291"/>
        <end position="310"/>
    </location>
</feature>
<keyword evidence="6 7" id="KW-0472">Membrane</keyword>
<evidence type="ECO:0000313" key="9">
    <source>
        <dbReference type="Proteomes" id="UP000092932"/>
    </source>
</evidence>
<accession>A0A1B2A8W5</accession>
<evidence type="ECO:0000256" key="1">
    <source>
        <dbReference type="ARBA" id="ARBA00004651"/>
    </source>
</evidence>
<keyword evidence="3" id="KW-1003">Cell membrane</keyword>
<evidence type="ECO:0000256" key="3">
    <source>
        <dbReference type="ARBA" id="ARBA00022475"/>
    </source>
</evidence>
<dbReference type="PANTHER" id="PTHR30106">
    <property type="entry name" value="INNER MEMBRANE PROTEIN YEIH-RELATED"/>
    <property type="match status" value="1"/>
</dbReference>
<dbReference type="OrthoDB" id="5393513at2"/>
<organism evidence="8 9">
    <name type="scientific">Tsuneonella dongtanensis</name>
    <dbReference type="NCBI Taxonomy" id="692370"/>
    <lineage>
        <taxon>Bacteria</taxon>
        <taxon>Pseudomonadati</taxon>
        <taxon>Pseudomonadota</taxon>
        <taxon>Alphaproteobacteria</taxon>
        <taxon>Sphingomonadales</taxon>
        <taxon>Erythrobacteraceae</taxon>
        <taxon>Tsuneonella</taxon>
    </lineage>
</organism>
<comment type="similarity">
    <text evidence="2">Belongs to the UPF0324 family.</text>
</comment>
<keyword evidence="4 7" id="KW-0812">Transmembrane</keyword>
<evidence type="ECO:0000313" key="8">
    <source>
        <dbReference type="EMBL" id="ANY18613.1"/>
    </source>
</evidence>
<feature type="transmembrane region" description="Helical" evidence="7">
    <location>
        <begin position="347"/>
        <end position="370"/>
    </location>
</feature>
<evidence type="ECO:0000256" key="4">
    <source>
        <dbReference type="ARBA" id="ARBA00022692"/>
    </source>
</evidence>
<dbReference type="PATRIC" id="fig|692370.5.peg.80"/>
<evidence type="ECO:0000256" key="7">
    <source>
        <dbReference type="SAM" id="Phobius"/>
    </source>
</evidence>
<proteinExistence type="inferred from homology"/>
<reference evidence="8 9" key="1">
    <citation type="submission" date="2016-07" db="EMBL/GenBank/DDBJ databases">
        <title>Complete genome sequence of Altererythrobacter dongtanensis KCTC 22672, a type strain with esterase isolated from tidal flat.</title>
        <authorList>
            <person name="Cheng H."/>
            <person name="Wu Y.-H."/>
            <person name="Zhou P."/>
            <person name="Huo Y.-Y."/>
            <person name="Wang C.-S."/>
            <person name="Xu X.-W."/>
        </authorList>
    </citation>
    <scope>NUCLEOTIDE SEQUENCE [LARGE SCALE GENOMIC DNA]</scope>
    <source>
        <strain evidence="8 9">KCTC 22672</strain>
    </source>
</reference>
<dbReference type="Pfam" id="PF03601">
    <property type="entry name" value="Cons_hypoth698"/>
    <property type="match status" value="1"/>
</dbReference>
<dbReference type="KEGG" id="ado:A6F68_00077"/>
<feature type="transmembrane region" description="Helical" evidence="7">
    <location>
        <begin position="50"/>
        <end position="67"/>
    </location>
</feature>
<evidence type="ECO:0000256" key="2">
    <source>
        <dbReference type="ARBA" id="ARBA00007977"/>
    </source>
</evidence>
<gene>
    <name evidence="8" type="ORF">A6F68_00077</name>
</gene>
<feature type="transmembrane region" description="Helical" evidence="7">
    <location>
        <begin position="191"/>
        <end position="212"/>
    </location>
</feature>
<dbReference type="PANTHER" id="PTHR30106:SF2">
    <property type="entry name" value="UPF0324 INNER MEMBRANE PROTEIN YEIH"/>
    <property type="match status" value="1"/>
</dbReference>
<sequence length="373" mass="38313">MTPSDNGAAKGRIDWDALPYGGDLFGEIYLAETAPAPVDAKPPRKPLSRFLPGLAVVGVAAGTAAWLAEHYGFPIILLGLLIGLALNFVAREETTHPGLDLASRTCLRWGIVALGFQVTLAQVLDLGPWPFAALIAIMLVAFFAGVGGAAVSGQSRYAGILAGGATAICGASAALALYGIIGRDRLSQAQFALTLVGVSLASALAMSLYPAIAGEMGLTDSQAGFLIGASIHDVAQAIGGGFTYSDAAGSEATIIKLSRVALLGPAMILVALWIGNSAVDARQPIWRRVTLPWFIVGFVALMAVNSTGVVPPAVQATLMTASKTLLLFAVIATAMRSDMALIMRLGWRAATPVVCATLASFLAAVAALWLGAA</sequence>
<dbReference type="AlphaFoldDB" id="A0A1B2A8W5"/>
<dbReference type="Proteomes" id="UP000092932">
    <property type="component" value="Chromosome"/>
</dbReference>